<reference evidence="2 3" key="1">
    <citation type="submission" date="2017-02" db="EMBL/GenBank/DDBJ databases">
        <authorList>
            <person name="Peterson S.W."/>
        </authorList>
    </citation>
    <scope>NUCLEOTIDE SEQUENCE [LARGE SCALE GENOMIC DNA]</scope>
    <source>
        <strain evidence="2 3">DSM 45154</strain>
    </source>
</reference>
<evidence type="ECO:0000313" key="2">
    <source>
        <dbReference type="EMBL" id="SKA38600.1"/>
    </source>
</evidence>
<dbReference type="EMBL" id="FUWS01000020">
    <property type="protein sequence ID" value="SKA38600.1"/>
    <property type="molecule type" value="Genomic_DNA"/>
</dbReference>
<keyword evidence="3" id="KW-1185">Reference proteome</keyword>
<accession>A0A1T4TDK5</accession>
<feature type="domain" description="YokE-like PH" evidence="1">
    <location>
        <begin position="34"/>
        <end position="122"/>
    </location>
</feature>
<dbReference type="AlphaFoldDB" id="A0A1T4TDK5"/>
<evidence type="ECO:0000313" key="3">
    <source>
        <dbReference type="Proteomes" id="UP000190637"/>
    </source>
</evidence>
<dbReference type="Pfam" id="PF14470">
    <property type="entry name" value="bPH_3"/>
    <property type="match status" value="1"/>
</dbReference>
<dbReference type="InterPro" id="IPR039519">
    <property type="entry name" value="YokE-like_PH"/>
</dbReference>
<name>A0A1T4TDK5_9ACTN</name>
<dbReference type="Proteomes" id="UP000190637">
    <property type="component" value="Unassembled WGS sequence"/>
</dbReference>
<dbReference type="OrthoDB" id="5996503at2"/>
<sequence>MVGGPLRSDIWAARERMTHRVGSNREIRKLAENLEEGETVTHLASGVYEGGTGLAALTDRRLLFVRDALTGRVMEIFPFEAITAAQWMSGILLGRIVVFAAGIKSEIIQVQKPDGKALVDALHAAMARERSTVEPVPTPPAQGTLAGVSSFDLLKELRDRGVISPEELGLIANRL</sequence>
<gene>
    <name evidence="2" type="ORF">SAMN02745673_04843</name>
</gene>
<dbReference type="RefSeq" id="WP_159457315.1">
    <property type="nucleotide sequence ID" value="NZ_FUWS01000020.1"/>
</dbReference>
<evidence type="ECO:0000259" key="1">
    <source>
        <dbReference type="Pfam" id="PF14470"/>
    </source>
</evidence>
<proteinExistence type="predicted"/>
<organism evidence="2 3">
    <name type="scientific">Marinactinospora thermotolerans DSM 45154</name>
    <dbReference type="NCBI Taxonomy" id="1122192"/>
    <lineage>
        <taxon>Bacteria</taxon>
        <taxon>Bacillati</taxon>
        <taxon>Actinomycetota</taxon>
        <taxon>Actinomycetes</taxon>
        <taxon>Streptosporangiales</taxon>
        <taxon>Nocardiopsidaceae</taxon>
        <taxon>Marinactinospora</taxon>
    </lineage>
</organism>
<dbReference type="STRING" id="1122192.SAMN02745673_04843"/>
<protein>
    <submittedName>
        <fullName evidence="2">PH domain-containing protein</fullName>
    </submittedName>
</protein>